<organism evidence="1 2">
    <name type="scientific">Candidatus Gottesmanbacteria bacterium RBG_16_37_8</name>
    <dbReference type="NCBI Taxonomy" id="1798371"/>
    <lineage>
        <taxon>Bacteria</taxon>
        <taxon>Candidatus Gottesmaniibacteriota</taxon>
    </lineage>
</organism>
<proteinExistence type="predicted"/>
<dbReference type="EMBL" id="MFJA01000074">
    <property type="protein sequence ID" value="OGG02134.1"/>
    <property type="molecule type" value="Genomic_DNA"/>
</dbReference>
<dbReference type="Proteomes" id="UP000176665">
    <property type="component" value="Unassembled WGS sequence"/>
</dbReference>
<protein>
    <recommendedName>
        <fullName evidence="3">Cohesin domain-containing protein</fullName>
    </recommendedName>
</protein>
<accession>A0A1F5YPX3</accession>
<reference evidence="1 2" key="1">
    <citation type="journal article" date="2016" name="Nat. Commun.">
        <title>Thousands of microbial genomes shed light on interconnected biogeochemical processes in an aquifer system.</title>
        <authorList>
            <person name="Anantharaman K."/>
            <person name="Brown C.T."/>
            <person name="Hug L.A."/>
            <person name="Sharon I."/>
            <person name="Castelle C.J."/>
            <person name="Probst A.J."/>
            <person name="Thomas B.C."/>
            <person name="Singh A."/>
            <person name="Wilkins M.J."/>
            <person name="Karaoz U."/>
            <person name="Brodie E.L."/>
            <person name="Williams K.H."/>
            <person name="Hubbard S.S."/>
            <person name="Banfield J.F."/>
        </authorList>
    </citation>
    <scope>NUCLEOTIDE SEQUENCE [LARGE SCALE GENOMIC DNA]</scope>
</reference>
<gene>
    <name evidence="1" type="ORF">A2W14_02725</name>
</gene>
<sequence length="260" mass="27914">MLKNLLSDQKKKIKLIIVLLLFLPVLIYATKLVQNMQKQAAGSNEVDVKFNPSTASYSKGDNISLKMVVQKTSQRSISISGVQAVFNVGNEMNVNNVSCLSPFTGLPFVRINSQQVTVFCAIGPGASPVALTSQEISFALVNITVKPDAMEGTTYINFEATRVTETGSQATDVSTGGITGQYTIVMVARCPRGELGNLDCSADGCIDTADFELFRQAFGKGVNEITVPDGQSTPDLVVDAFNSIDTADYEILRSNFGSCQ</sequence>
<evidence type="ECO:0008006" key="3">
    <source>
        <dbReference type="Google" id="ProtNLM"/>
    </source>
</evidence>
<dbReference type="STRING" id="1798371.A2W14_02725"/>
<comment type="caution">
    <text evidence="1">The sequence shown here is derived from an EMBL/GenBank/DDBJ whole genome shotgun (WGS) entry which is preliminary data.</text>
</comment>
<dbReference type="AlphaFoldDB" id="A0A1F5YPX3"/>
<evidence type="ECO:0000313" key="1">
    <source>
        <dbReference type="EMBL" id="OGG02134.1"/>
    </source>
</evidence>
<name>A0A1F5YPX3_9BACT</name>
<evidence type="ECO:0000313" key="2">
    <source>
        <dbReference type="Proteomes" id="UP000176665"/>
    </source>
</evidence>